<name>A0A0F0LE99_9MICO</name>
<evidence type="ECO:0000313" key="9">
    <source>
        <dbReference type="Proteomes" id="UP000033640"/>
    </source>
</evidence>
<keyword evidence="5 7" id="KW-0472">Membrane</keyword>
<evidence type="ECO:0000256" key="5">
    <source>
        <dbReference type="ARBA" id="ARBA00023136"/>
    </source>
</evidence>
<sequence>MTTTSQQHPPGAAAGAPTDAGLRRGVMSGPELAAQAIANIAPSAVIAFTAAAIFLGAGNGTIYAFGLATIVILCVGYCVVVFARKHASAGSLYTYVSKGLGPAGAYLAGAALLIGCFGIAAASLMGSVSYMSQFLTLLGVPAAGLGWSIGLAIVLGGLATLFTIRGIRLSARVSLVLELLSVAIILVLLISALVWAGPGAWDPAQLLAEGSSFQGVAAGMVLGILGFVGFSSADALGREAKNPYKAIPRAIMWSALTVGILYVFAAYTQIAVLGDDLATSASPLESMSELIGMPAWFAPVLTFGVAASFFAVVVAPLNVIGRIVYVMGKEGVVHERFGRTHERHLTPHRVLLAAGALAVVVDIVFLIAGADPMEILVWVNTWGTYGYMVAYALVAIACVVYTQRAGMRNGLVWVCATIAVATMAYVFFANVFPVPAFPFNVIPYVFIVCVLAALTRYWFLKARHPEVIARIGNTETSAMDGVG</sequence>
<dbReference type="InterPro" id="IPR002293">
    <property type="entry name" value="AA/rel_permease1"/>
</dbReference>
<dbReference type="PATRIC" id="fig|82380.11.peg.707"/>
<evidence type="ECO:0000256" key="4">
    <source>
        <dbReference type="ARBA" id="ARBA00022989"/>
    </source>
</evidence>
<feature type="transmembrane region" description="Helical" evidence="7">
    <location>
        <begin position="176"/>
        <end position="196"/>
    </location>
</feature>
<accession>A0A0F0LE99</accession>
<dbReference type="InterPro" id="IPR050367">
    <property type="entry name" value="APC_superfamily"/>
</dbReference>
<evidence type="ECO:0000256" key="7">
    <source>
        <dbReference type="SAM" id="Phobius"/>
    </source>
</evidence>
<feature type="transmembrane region" description="Helical" evidence="7">
    <location>
        <begin position="410"/>
        <end position="429"/>
    </location>
</feature>
<keyword evidence="2" id="KW-1003">Cell membrane</keyword>
<feature type="transmembrane region" description="Helical" evidence="7">
    <location>
        <begin position="62"/>
        <end position="83"/>
    </location>
</feature>
<comment type="caution">
    <text evidence="8">The sequence shown here is derived from an EMBL/GenBank/DDBJ whole genome shotgun (WGS) entry which is preliminary data.</text>
</comment>
<feature type="transmembrane region" description="Helical" evidence="7">
    <location>
        <begin position="145"/>
        <end position="164"/>
    </location>
</feature>
<feature type="transmembrane region" description="Helical" evidence="7">
    <location>
        <begin position="104"/>
        <end position="125"/>
    </location>
</feature>
<dbReference type="PIRSF" id="PIRSF006060">
    <property type="entry name" value="AA_transporter"/>
    <property type="match status" value="1"/>
</dbReference>
<gene>
    <name evidence="8" type="primary">yhdG_2</name>
    <name evidence="8" type="ORF">RS83_00684</name>
</gene>
<feature type="region of interest" description="Disordered" evidence="6">
    <location>
        <begin position="1"/>
        <end position="20"/>
    </location>
</feature>
<dbReference type="Gene3D" id="1.20.1740.10">
    <property type="entry name" value="Amino acid/polyamine transporter I"/>
    <property type="match status" value="1"/>
</dbReference>
<feature type="transmembrane region" description="Helical" evidence="7">
    <location>
        <begin position="382"/>
        <end position="401"/>
    </location>
</feature>
<evidence type="ECO:0000256" key="1">
    <source>
        <dbReference type="ARBA" id="ARBA00004651"/>
    </source>
</evidence>
<comment type="subcellular location">
    <subcellularLocation>
        <location evidence="1">Cell membrane</location>
        <topology evidence="1">Multi-pass membrane protein</topology>
    </subcellularLocation>
</comment>
<feature type="transmembrane region" description="Helical" evidence="7">
    <location>
        <begin position="32"/>
        <end position="56"/>
    </location>
</feature>
<feature type="transmembrane region" description="Helical" evidence="7">
    <location>
        <begin position="216"/>
        <end position="238"/>
    </location>
</feature>
<dbReference type="AlphaFoldDB" id="A0A0F0LE99"/>
<dbReference type="PANTHER" id="PTHR42770">
    <property type="entry name" value="AMINO ACID TRANSPORTER-RELATED"/>
    <property type="match status" value="1"/>
</dbReference>
<evidence type="ECO:0000256" key="6">
    <source>
        <dbReference type="SAM" id="MobiDB-lite"/>
    </source>
</evidence>
<proteinExistence type="predicted"/>
<dbReference type="Pfam" id="PF13520">
    <property type="entry name" value="AA_permease_2"/>
    <property type="match status" value="1"/>
</dbReference>
<protein>
    <submittedName>
        <fullName evidence="8">Putative amino acid permease YhdG</fullName>
    </submittedName>
</protein>
<evidence type="ECO:0000313" key="8">
    <source>
        <dbReference type="EMBL" id="KJL30615.1"/>
    </source>
</evidence>
<organism evidence="8 9">
    <name type="scientific">Microbacterium oxydans</name>
    <dbReference type="NCBI Taxonomy" id="82380"/>
    <lineage>
        <taxon>Bacteria</taxon>
        <taxon>Bacillati</taxon>
        <taxon>Actinomycetota</taxon>
        <taxon>Actinomycetes</taxon>
        <taxon>Micrococcales</taxon>
        <taxon>Microbacteriaceae</taxon>
        <taxon>Microbacterium</taxon>
    </lineage>
</organism>
<dbReference type="PANTHER" id="PTHR42770:SF11">
    <property type="entry name" value="INNER MEMBRANE TRANSPORT PROTEIN YBAT"/>
    <property type="match status" value="1"/>
</dbReference>
<dbReference type="EMBL" id="JYIW01000018">
    <property type="protein sequence ID" value="KJL30615.1"/>
    <property type="molecule type" value="Genomic_DNA"/>
</dbReference>
<feature type="transmembrane region" description="Helical" evidence="7">
    <location>
        <begin position="293"/>
        <end position="320"/>
    </location>
</feature>
<feature type="transmembrane region" description="Helical" evidence="7">
    <location>
        <begin position="350"/>
        <end position="370"/>
    </location>
</feature>
<dbReference type="GO" id="GO:0005886">
    <property type="term" value="C:plasma membrane"/>
    <property type="evidence" value="ECO:0007669"/>
    <property type="project" value="UniProtKB-SubCell"/>
</dbReference>
<reference evidence="8 9" key="1">
    <citation type="submission" date="2015-02" db="EMBL/GenBank/DDBJ databases">
        <title>Draft genome sequences of ten Microbacterium spp. with emphasis on heavy metal contaminated environments.</title>
        <authorList>
            <person name="Corretto E."/>
        </authorList>
    </citation>
    <scope>NUCLEOTIDE SEQUENCE [LARGE SCALE GENOMIC DNA]</scope>
    <source>
        <strain evidence="8 9">BEL4b</strain>
    </source>
</reference>
<dbReference type="GO" id="GO:0022857">
    <property type="term" value="F:transmembrane transporter activity"/>
    <property type="evidence" value="ECO:0007669"/>
    <property type="project" value="InterPro"/>
</dbReference>
<feature type="compositionally biased region" description="Low complexity" evidence="6">
    <location>
        <begin position="9"/>
        <end position="20"/>
    </location>
</feature>
<feature type="transmembrane region" description="Helical" evidence="7">
    <location>
        <begin position="250"/>
        <end position="273"/>
    </location>
</feature>
<evidence type="ECO:0000256" key="2">
    <source>
        <dbReference type="ARBA" id="ARBA00022475"/>
    </source>
</evidence>
<keyword evidence="4 7" id="KW-1133">Transmembrane helix</keyword>
<dbReference type="Proteomes" id="UP000033640">
    <property type="component" value="Unassembled WGS sequence"/>
</dbReference>
<keyword evidence="3 7" id="KW-0812">Transmembrane</keyword>
<evidence type="ECO:0000256" key="3">
    <source>
        <dbReference type="ARBA" id="ARBA00022692"/>
    </source>
</evidence>
<feature type="transmembrane region" description="Helical" evidence="7">
    <location>
        <begin position="441"/>
        <end position="460"/>
    </location>
</feature>